<dbReference type="GO" id="GO:0004366">
    <property type="term" value="F:glycerol-3-phosphate O-acyltransferase activity"/>
    <property type="evidence" value="ECO:0007669"/>
    <property type="project" value="TreeGrafter"/>
</dbReference>
<dbReference type="PANTHER" id="PTHR12563">
    <property type="entry name" value="GLYCEROL-3-PHOSPHATE ACYLTRANSFERASE"/>
    <property type="match status" value="1"/>
</dbReference>
<dbReference type="EMBL" id="SRMA01011421">
    <property type="protein sequence ID" value="TRZ03352.1"/>
    <property type="molecule type" value="Genomic_DNA"/>
</dbReference>
<comment type="caution">
    <text evidence="2">The sequence shown here is derived from an EMBL/GenBank/DDBJ whole genome shotgun (WGS) entry which is preliminary data.</text>
</comment>
<feature type="domain" description="GPAT/DHAPAT C-terminal" evidence="1">
    <location>
        <begin position="2"/>
        <end position="109"/>
    </location>
</feature>
<dbReference type="GO" id="GO:0008611">
    <property type="term" value="P:ether lipid biosynthetic process"/>
    <property type="evidence" value="ECO:0007669"/>
    <property type="project" value="TreeGrafter"/>
</dbReference>
<proteinExistence type="predicted"/>
<dbReference type="GO" id="GO:0016287">
    <property type="term" value="F:glycerone-phosphate O-acyltransferase activity"/>
    <property type="evidence" value="ECO:0007669"/>
    <property type="project" value="TreeGrafter"/>
</dbReference>
<evidence type="ECO:0000313" key="3">
    <source>
        <dbReference type="Proteomes" id="UP000316079"/>
    </source>
</evidence>
<accession>A0A553RMF4</accession>
<dbReference type="PANTHER" id="PTHR12563:SF20">
    <property type="entry name" value="DIHYDROXYACETONE PHOSPHATE ACYLTRANSFERASE"/>
    <property type="match status" value="1"/>
</dbReference>
<dbReference type="GO" id="GO:0006631">
    <property type="term" value="P:fatty acid metabolic process"/>
    <property type="evidence" value="ECO:0007669"/>
    <property type="project" value="TreeGrafter"/>
</dbReference>
<reference evidence="2 3" key="1">
    <citation type="journal article" date="2019" name="Sci. Data">
        <title>Hybrid genome assembly and annotation of Danionella translucida.</title>
        <authorList>
            <person name="Kadobianskyi M."/>
            <person name="Schulze L."/>
            <person name="Schuelke M."/>
            <person name="Judkewitz B."/>
        </authorList>
    </citation>
    <scope>NUCLEOTIDE SEQUENCE [LARGE SCALE GENOMIC DNA]</scope>
    <source>
        <strain evidence="2 3">Bolton</strain>
    </source>
</reference>
<dbReference type="STRING" id="623744.A0A553RMF4"/>
<evidence type="ECO:0000259" key="1">
    <source>
        <dbReference type="Pfam" id="PF19277"/>
    </source>
</evidence>
<evidence type="ECO:0000313" key="2">
    <source>
        <dbReference type="EMBL" id="TRZ03352.1"/>
    </source>
</evidence>
<dbReference type="InterPro" id="IPR022284">
    <property type="entry name" value="GPAT/DHAPAT"/>
</dbReference>
<organism evidence="2 3">
    <name type="scientific">Danionella cerebrum</name>
    <dbReference type="NCBI Taxonomy" id="2873325"/>
    <lineage>
        <taxon>Eukaryota</taxon>
        <taxon>Metazoa</taxon>
        <taxon>Chordata</taxon>
        <taxon>Craniata</taxon>
        <taxon>Vertebrata</taxon>
        <taxon>Euteleostomi</taxon>
        <taxon>Actinopterygii</taxon>
        <taxon>Neopterygii</taxon>
        <taxon>Teleostei</taxon>
        <taxon>Ostariophysi</taxon>
        <taxon>Cypriniformes</taxon>
        <taxon>Danionidae</taxon>
        <taxon>Danioninae</taxon>
        <taxon>Danionella</taxon>
    </lineage>
</organism>
<dbReference type="OrthoDB" id="10469171at2759"/>
<dbReference type="InterPro" id="IPR045520">
    <property type="entry name" value="GPAT/DHAPAT_C"/>
</dbReference>
<dbReference type="GO" id="GO:0019432">
    <property type="term" value="P:triglyceride biosynthetic process"/>
    <property type="evidence" value="ECO:0007669"/>
    <property type="project" value="TreeGrafter"/>
</dbReference>
<protein>
    <recommendedName>
        <fullName evidence="1">GPAT/DHAPAT C-terminal domain-containing protein</fullName>
    </recommendedName>
</protein>
<dbReference type="AlphaFoldDB" id="A0A553RMF4"/>
<sequence>DFEEACYLLIKSGVLQVPEHEIVLSETGQRTLAFLCALLEPFLHGYQVVCRFLCEQTNDDLMEKEFVPAVRSFTLKRILAGHLTCYEALSSDLQKNALAALLRLGAVRKLRVGDEVVLTVNKIAVNSLEDTLGGKIPIQKPLLSRL</sequence>
<dbReference type="Pfam" id="PF19277">
    <property type="entry name" value="GPAT_C"/>
    <property type="match status" value="1"/>
</dbReference>
<dbReference type="GO" id="GO:0031966">
    <property type="term" value="C:mitochondrial membrane"/>
    <property type="evidence" value="ECO:0007669"/>
    <property type="project" value="TreeGrafter"/>
</dbReference>
<feature type="non-terminal residue" evidence="2">
    <location>
        <position position="1"/>
    </location>
</feature>
<name>A0A553RMF4_9TELE</name>
<dbReference type="Proteomes" id="UP000316079">
    <property type="component" value="Unassembled WGS sequence"/>
</dbReference>
<dbReference type="GO" id="GO:0005778">
    <property type="term" value="C:peroxisomal membrane"/>
    <property type="evidence" value="ECO:0007669"/>
    <property type="project" value="TreeGrafter"/>
</dbReference>
<keyword evidence="3" id="KW-1185">Reference proteome</keyword>
<dbReference type="GO" id="GO:0008654">
    <property type="term" value="P:phospholipid biosynthetic process"/>
    <property type="evidence" value="ECO:0007669"/>
    <property type="project" value="TreeGrafter"/>
</dbReference>
<gene>
    <name evidence="2" type="ORF">DNTS_031786</name>
</gene>